<dbReference type="EMBL" id="WFLM01000001">
    <property type="protein sequence ID" value="KAB8040593.1"/>
    <property type="molecule type" value="Genomic_DNA"/>
</dbReference>
<accession>A0A6N6VVU3</accession>
<keyword evidence="3" id="KW-1185">Reference proteome</keyword>
<evidence type="ECO:0000313" key="2">
    <source>
        <dbReference type="EMBL" id="KAB8040593.1"/>
    </source>
</evidence>
<name>A0A6N6VVU3_9BACT</name>
<gene>
    <name evidence="2" type="ORF">GCL60_01345</name>
</gene>
<organism evidence="2 3">
    <name type="scientific">Silvanigrella paludirubra</name>
    <dbReference type="NCBI Taxonomy" id="2499159"/>
    <lineage>
        <taxon>Bacteria</taxon>
        <taxon>Pseudomonadati</taxon>
        <taxon>Bdellovibrionota</taxon>
        <taxon>Oligoflexia</taxon>
        <taxon>Silvanigrellales</taxon>
        <taxon>Silvanigrellaceae</taxon>
        <taxon>Silvanigrella</taxon>
    </lineage>
</organism>
<evidence type="ECO:0000313" key="3">
    <source>
        <dbReference type="Proteomes" id="UP000437748"/>
    </source>
</evidence>
<evidence type="ECO:0008006" key="4">
    <source>
        <dbReference type="Google" id="ProtNLM"/>
    </source>
</evidence>
<sequence>MLLNKSIVVSLLSLISISAFATNKDQNDSNFSIHFLYLNASNKVSGFTVCSKNGCTPSTLGDGDKFLDKLNKGDSVCVSYNVGTIYRTSRLDYFFKINTNDNNRIDFISSNISLNLTLSNYPVYKVTEGESYLAHTQYTNGLLPCANWDFTK</sequence>
<comment type="caution">
    <text evidence="2">The sequence shown here is derived from an EMBL/GenBank/DDBJ whole genome shotgun (WGS) entry which is preliminary data.</text>
</comment>
<proteinExistence type="predicted"/>
<dbReference type="AlphaFoldDB" id="A0A6N6VVU3"/>
<evidence type="ECO:0000256" key="1">
    <source>
        <dbReference type="SAM" id="SignalP"/>
    </source>
</evidence>
<feature type="chain" id="PRO_5026649833" description="Secreted protein" evidence="1">
    <location>
        <begin position="22"/>
        <end position="152"/>
    </location>
</feature>
<dbReference type="Proteomes" id="UP000437748">
    <property type="component" value="Unassembled WGS sequence"/>
</dbReference>
<feature type="signal peptide" evidence="1">
    <location>
        <begin position="1"/>
        <end position="21"/>
    </location>
</feature>
<reference evidence="2 3" key="1">
    <citation type="submission" date="2019-10" db="EMBL/GenBank/DDBJ databases">
        <title>New species of Slilvanegrellaceae.</title>
        <authorList>
            <person name="Pitt A."/>
            <person name="Hahn M.W."/>
        </authorList>
    </citation>
    <scope>NUCLEOTIDE SEQUENCE [LARGE SCALE GENOMIC DNA]</scope>
    <source>
        <strain evidence="2 3">SP-Ram-0.45-NSY-1</strain>
    </source>
</reference>
<protein>
    <recommendedName>
        <fullName evidence="4">Secreted protein</fullName>
    </recommendedName>
</protein>
<dbReference type="RefSeq" id="WP_153418108.1">
    <property type="nucleotide sequence ID" value="NZ_WFLM01000001.1"/>
</dbReference>
<keyword evidence="1" id="KW-0732">Signal</keyword>